<dbReference type="InterPro" id="IPR003960">
    <property type="entry name" value="ATPase_AAA_CS"/>
</dbReference>
<evidence type="ECO:0000256" key="4">
    <source>
        <dbReference type="RuleBase" id="RU003651"/>
    </source>
</evidence>
<evidence type="ECO:0000256" key="1">
    <source>
        <dbReference type="ARBA" id="ARBA00022741"/>
    </source>
</evidence>
<keyword evidence="3 5" id="KW-0175">Coiled coil</keyword>
<sequence>MPNPLSAQELTRLVDELESSNAVLKQALNKARAQLVDQHEQLKAMADPSLAYGIVLGQPEGRQGRGQGASRHVREVDILYGQRQLLVKVAPHIEGSQLQPGTRVRLGDGLVVVEVADTVAEGSLATVERTVGSDRAVVSSHTGESLLVRLVPRLRGQLKEGDTVALITSANLAIERVQRMEFGQVVLEETPTVSYDDVGGLEAEIQQLRDAVELPFVHRDVFTQLDLAPPKGVLLFGPPGCGKTMLAKAVAHSLADSPTLFLNVKGPELLSKFVGESERQIRLIFERARALAAQDPSRPVVVFFDEMEAVFRTRGSGKSSDIETTVVPQLLTELDGVESIRNIMVIGATNRPDLIDPALMRPGRLDIKIHIGRPTRDSAADIFRRHLHEGVPIDGDREEIIMTGLDTLYTEPNQVPVSGAIIANVVARAKKRAAKKFLENASGHVNAVALAVSVDDVEHAVAEEINEYDASTNIE</sequence>
<feature type="coiled-coil region" evidence="5">
    <location>
        <begin position="7"/>
        <end position="45"/>
    </location>
</feature>
<reference evidence="7 8" key="1">
    <citation type="submission" date="2020-07" db="EMBL/GenBank/DDBJ databases">
        <title>Complete genome and description of Corynebacterium incognita strain Marseille-Q3630 sp. nov.</title>
        <authorList>
            <person name="Boxberger M."/>
        </authorList>
    </citation>
    <scope>NUCLEOTIDE SEQUENCE [LARGE SCALE GENOMIC DNA]</scope>
    <source>
        <strain evidence="7 8">Marseille-Q3630</strain>
    </source>
</reference>
<evidence type="ECO:0000256" key="3">
    <source>
        <dbReference type="ARBA" id="ARBA00023054"/>
    </source>
</evidence>
<dbReference type="KEGG" id="cik:H0194_00320"/>
<dbReference type="Proteomes" id="UP000515743">
    <property type="component" value="Chromosome"/>
</dbReference>
<evidence type="ECO:0000313" key="8">
    <source>
        <dbReference type="Proteomes" id="UP000515743"/>
    </source>
</evidence>
<gene>
    <name evidence="7" type="ORF">H0194_00320</name>
</gene>
<dbReference type="Gene3D" id="1.10.8.60">
    <property type="match status" value="1"/>
</dbReference>
<dbReference type="InterPro" id="IPR032501">
    <property type="entry name" value="Prot_ATP_ID_OB_2nd"/>
</dbReference>
<dbReference type="PANTHER" id="PTHR23077:SF144">
    <property type="entry name" value="PROTEASOME-ASSOCIATED ATPASE"/>
    <property type="match status" value="1"/>
</dbReference>
<keyword evidence="2 4" id="KW-0067">ATP-binding</keyword>
<dbReference type="InterPro" id="IPR012340">
    <property type="entry name" value="NA-bd_OB-fold"/>
</dbReference>
<dbReference type="Pfam" id="PF00004">
    <property type="entry name" value="AAA"/>
    <property type="match status" value="1"/>
</dbReference>
<dbReference type="EMBL" id="CP059404">
    <property type="protein sequence ID" value="QNE89559.1"/>
    <property type="molecule type" value="Genomic_DNA"/>
</dbReference>
<evidence type="ECO:0000259" key="6">
    <source>
        <dbReference type="SMART" id="SM00382"/>
    </source>
</evidence>
<dbReference type="GO" id="GO:0016887">
    <property type="term" value="F:ATP hydrolysis activity"/>
    <property type="evidence" value="ECO:0007669"/>
    <property type="project" value="InterPro"/>
</dbReference>
<evidence type="ECO:0000313" key="7">
    <source>
        <dbReference type="EMBL" id="QNE89559.1"/>
    </source>
</evidence>
<feature type="domain" description="AAA+ ATPase" evidence="6">
    <location>
        <begin position="229"/>
        <end position="375"/>
    </location>
</feature>
<dbReference type="SUPFAM" id="SSF52540">
    <property type="entry name" value="P-loop containing nucleoside triphosphate hydrolases"/>
    <property type="match status" value="1"/>
</dbReference>
<dbReference type="InterPro" id="IPR003959">
    <property type="entry name" value="ATPase_AAA_core"/>
</dbReference>
<proteinExistence type="inferred from homology"/>
<dbReference type="Gene3D" id="3.40.50.300">
    <property type="entry name" value="P-loop containing nucleotide triphosphate hydrolases"/>
    <property type="match status" value="1"/>
</dbReference>
<keyword evidence="1 4" id="KW-0547">Nucleotide-binding</keyword>
<accession>A0A7G7CPP3</accession>
<dbReference type="Pfam" id="PF17758">
    <property type="entry name" value="Prot_ATP_ID_OB_N"/>
    <property type="match status" value="1"/>
</dbReference>
<evidence type="ECO:0000256" key="5">
    <source>
        <dbReference type="SAM" id="Coils"/>
    </source>
</evidence>
<dbReference type="GO" id="GO:0005524">
    <property type="term" value="F:ATP binding"/>
    <property type="evidence" value="ECO:0007669"/>
    <property type="project" value="UniProtKB-KW"/>
</dbReference>
<dbReference type="InterPro" id="IPR027417">
    <property type="entry name" value="P-loop_NTPase"/>
</dbReference>
<dbReference type="FunFam" id="3.40.50.300:FF:001025">
    <property type="entry name" value="ATPase family, AAA domain-containing 2B"/>
    <property type="match status" value="1"/>
</dbReference>
<name>A0A7G7CPP3_9CORY</name>
<dbReference type="Gene3D" id="2.40.50.140">
    <property type="entry name" value="Nucleic acid-binding proteins"/>
    <property type="match status" value="2"/>
</dbReference>
<dbReference type="PANTHER" id="PTHR23077">
    <property type="entry name" value="AAA-FAMILY ATPASE"/>
    <property type="match status" value="1"/>
</dbReference>
<dbReference type="RefSeq" id="WP_185175933.1">
    <property type="nucleotide sequence ID" value="NZ_CP059404.1"/>
</dbReference>
<dbReference type="InterPro" id="IPR041626">
    <property type="entry name" value="Prot_ATP_ID_OB_N"/>
</dbReference>
<dbReference type="PROSITE" id="PS00674">
    <property type="entry name" value="AAA"/>
    <property type="match status" value="1"/>
</dbReference>
<dbReference type="SMART" id="SM00382">
    <property type="entry name" value="AAA"/>
    <property type="match status" value="1"/>
</dbReference>
<keyword evidence="8" id="KW-1185">Reference proteome</keyword>
<dbReference type="InterPro" id="IPR050168">
    <property type="entry name" value="AAA_ATPase_domain"/>
</dbReference>
<dbReference type="InterPro" id="IPR003593">
    <property type="entry name" value="AAA+_ATPase"/>
</dbReference>
<protein>
    <submittedName>
        <fullName evidence="7">AAA family ATPase</fullName>
    </submittedName>
</protein>
<dbReference type="AlphaFoldDB" id="A0A7G7CPP3"/>
<evidence type="ECO:0000256" key="2">
    <source>
        <dbReference type="ARBA" id="ARBA00022840"/>
    </source>
</evidence>
<comment type="similarity">
    <text evidence="4">Belongs to the AAA ATPase family.</text>
</comment>
<organism evidence="7 8">
    <name type="scientific">Corynebacterium incognita</name>
    <dbReference type="NCBI Taxonomy" id="2754725"/>
    <lineage>
        <taxon>Bacteria</taxon>
        <taxon>Bacillati</taxon>
        <taxon>Actinomycetota</taxon>
        <taxon>Actinomycetes</taxon>
        <taxon>Mycobacteriales</taxon>
        <taxon>Corynebacteriaceae</taxon>
        <taxon>Corynebacterium</taxon>
    </lineage>
</organism>
<dbReference type="Pfam" id="PF16450">
    <property type="entry name" value="Prot_ATP_ID_OB_C"/>
    <property type="match status" value="1"/>
</dbReference>